<evidence type="ECO:0000256" key="1">
    <source>
        <dbReference type="ARBA" id="ARBA00022737"/>
    </source>
</evidence>
<feature type="region of interest" description="Disordered" evidence="3">
    <location>
        <begin position="207"/>
        <end position="234"/>
    </location>
</feature>
<dbReference type="SMART" id="SM00248">
    <property type="entry name" value="ANK"/>
    <property type="match status" value="7"/>
</dbReference>
<keyword evidence="7" id="KW-1185">Reference proteome</keyword>
<dbReference type="GeneID" id="63798631"/>
<gene>
    <name evidence="6" type="ORF">BHQ10_009417</name>
</gene>
<dbReference type="GO" id="GO:0009116">
    <property type="term" value="P:nucleoside metabolic process"/>
    <property type="evidence" value="ECO:0007669"/>
    <property type="project" value="InterPro"/>
</dbReference>
<name>A0A364LC51_TALAM</name>
<feature type="repeat" description="ANK" evidence="2">
    <location>
        <begin position="867"/>
        <end position="899"/>
    </location>
</feature>
<proteinExistence type="predicted"/>
<dbReference type="PANTHER" id="PTHR46082:SF11">
    <property type="entry name" value="AAA+ ATPASE DOMAIN-CONTAINING PROTEIN-RELATED"/>
    <property type="match status" value="1"/>
</dbReference>
<dbReference type="PRINTS" id="PR01415">
    <property type="entry name" value="ANKYRIN"/>
</dbReference>
<dbReference type="PANTHER" id="PTHR46082">
    <property type="entry name" value="ATP/GTP-BINDING PROTEIN-RELATED"/>
    <property type="match status" value="1"/>
</dbReference>
<organism evidence="6 7">
    <name type="scientific">Talaromyces amestolkiae</name>
    <dbReference type="NCBI Taxonomy" id="1196081"/>
    <lineage>
        <taxon>Eukaryota</taxon>
        <taxon>Fungi</taxon>
        <taxon>Dikarya</taxon>
        <taxon>Ascomycota</taxon>
        <taxon>Pezizomycotina</taxon>
        <taxon>Eurotiomycetes</taxon>
        <taxon>Eurotiomycetidae</taxon>
        <taxon>Eurotiales</taxon>
        <taxon>Trichocomaceae</taxon>
        <taxon>Talaromyces</taxon>
        <taxon>Talaromyces sect. Talaromyces</taxon>
    </lineage>
</organism>
<dbReference type="InterPro" id="IPR036770">
    <property type="entry name" value="Ankyrin_rpt-contain_sf"/>
</dbReference>
<dbReference type="InterPro" id="IPR035994">
    <property type="entry name" value="Nucleoside_phosphorylase_sf"/>
</dbReference>
<feature type="repeat" description="ANK" evidence="2">
    <location>
        <begin position="1032"/>
        <end position="1057"/>
    </location>
</feature>
<evidence type="ECO:0000256" key="3">
    <source>
        <dbReference type="SAM" id="MobiDB-lite"/>
    </source>
</evidence>
<dbReference type="InterPro" id="IPR002110">
    <property type="entry name" value="Ankyrin_rpt"/>
</dbReference>
<keyword evidence="1" id="KW-0677">Repeat</keyword>
<keyword evidence="2" id="KW-0040">ANK repeat</keyword>
<dbReference type="Proteomes" id="UP000249363">
    <property type="component" value="Unassembled WGS sequence"/>
</dbReference>
<dbReference type="SUPFAM" id="SSF48403">
    <property type="entry name" value="Ankyrin repeat"/>
    <property type="match status" value="1"/>
</dbReference>
<dbReference type="Pfam" id="PF01048">
    <property type="entry name" value="PNP_UDP_1"/>
    <property type="match status" value="1"/>
</dbReference>
<sequence length="1083" mass="120589">MATEELETKTHSDYTVGWVCALSKEQTAATAMLDKRHGDLQNPHRDSNTYTLGSIGKHNVVIACLPEGRYGTNAAANVVTLLARSFPSIRSCLMVGIGGGVPSNKVRLGDVVVSRPEGQFPGVVQWDMGKTKQDGQFERIGALDNPPKALLTALTKLRTDNELNGSKISKYLNEFKDRYPKAAEKYLRSDSLVDILFKASYGHVTPVKPDENAKIEDGDDDDEEEEEEDEEKDSCQFCDKTKVVKRKPRDMRVHYGLIASGNQVIKDAQSRDKLNRNLGGNVLCVEMEAAGIVNNFPCLVIRGICDYSDSHKNKAWQEYAAAVAAAYAKELLFIVQPNEVQGDRLIKDVLNDVQVMKWTLNEIAVGQKQHAIFEWLSSLSPSARHFENQKKRVSNTGTWLLNDPKFLDWSSKIAKCQRLCCYGNPGAGKTIISSLVVDHLREHIVPGSKIGLGYIYCDYRDQEEQTTEKILGAVLTQLLRILPEMPEAVLKLYGDRVNQKKPLSLEDAKDLFYITCAQFSKVYVCIDALDELRELRGFLKCLHDGPSSIQIFLTGRPHVQETVQEYFKGEQSITIKAHESDIRLFIEHEIGGPNDIEPKAMDERLRMDILEKVVDSAKGIFLLPTLQIRAVLQATTLRDREETLKELPSNLGEAFTGTITRIQQQPAALSERAAKIIAWIHLAERPLTIDELLYSVAIQNGDTCFNPRVIDQETSTVRLVHYSLQQHLLQQNEIFNLNKVQWHSKIALTCLTFLKFPPLTAGEALEQNHTIVTILRYAAIQWGHHLRRSEELPGAALELGKEYLLANFTIHSVSFRLLYRVMYAYPFYETQLNDDVLPAHIAAFFGLREIMLHLSSTVLNLDMEDVRRRTPLSWAAENGHEAVVKVLIKKGVAVDSVDKNGWTPLSWAARTGREAVVKVLIEKGASVDSVDMNGRTPLSWAAANGYEGVVKVLIEKGAAVDSVGRNGWTPLSWAAEKGHEAVVKVLIEKGAAVDSVHTMDRTPLSWAARTGREAVVKVLIEKGASVDSVDMNGQTPLSWAAANGREGVVKVLIEKGAVDQRGCGQLGVDDALIKWAQYTDLPS</sequence>
<dbReference type="OrthoDB" id="4227132at2759"/>
<reference evidence="6 7" key="1">
    <citation type="journal article" date="2017" name="Biotechnol. Biofuels">
        <title>Differential beta-glucosidase expression as a function of carbon source availability in Talaromyces amestolkiae: a genomic and proteomic approach.</title>
        <authorList>
            <person name="de Eugenio L.I."/>
            <person name="Mendez-Liter J.A."/>
            <person name="Nieto-Dominguez M."/>
            <person name="Alonso L."/>
            <person name="Gil-Munoz J."/>
            <person name="Barriuso J."/>
            <person name="Prieto A."/>
            <person name="Martinez M.J."/>
        </authorList>
    </citation>
    <scope>NUCLEOTIDE SEQUENCE [LARGE SCALE GENOMIC DNA]</scope>
    <source>
        <strain evidence="6 7">CIB</strain>
    </source>
</reference>
<protein>
    <submittedName>
        <fullName evidence="6">Uncharacterized protein</fullName>
    </submittedName>
</protein>
<evidence type="ECO:0000256" key="2">
    <source>
        <dbReference type="PROSITE-ProRule" id="PRU00023"/>
    </source>
</evidence>
<dbReference type="Pfam" id="PF24883">
    <property type="entry name" value="NPHP3_N"/>
    <property type="match status" value="1"/>
</dbReference>
<dbReference type="STRING" id="1196081.A0A364LC51"/>
<dbReference type="RefSeq" id="XP_040737919.1">
    <property type="nucleotide sequence ID" value="XM_040882330.1"/>
</dbReference>
<feature type="domain" description="Nucleoside phosphorylase" evidence="4">
    <location>
        <begin position="247"/>
        <end position="326"/>
    </location>
</feature>
<dbReference type="PROSITE" id="PS50297">
    <property type="entry name" value="ANK_REP_REGION"/>
    <property type="match status" value="6"/>
</dbReference>
<feature type="compositionally biased region" description="Acidic residues" evidence="3">
    <location>
        <begin position="217"/>
        <end position="232"/>
    </location>
</feature>
<dbReference type="SUPFAM" id="SSF52540">
    <property type="entry name" value="P-loop containing nucleoside triphosphate hydrolases"/>
    <property type="match status" value="1"/>
</dbReference>
<dbReference type="PROSITE" id="PS50088">
    <property type="entry name" value="ANK_REPEAT"/>
    <property type="match status" value="6"/>
</dbReference>
<dbReference type="InterPro" id="IPR056884">
    <property type="entry name" value="NPHP3-like_N"/>
</dbReference>
<evidence type="ECO:0000259" key="5">
    <source>
        <dbReference type="Pfam" id="PF24883"/>
    </source>
</evidence>
<dbReference type="Gene3D" id="3.40.50.300">
    <property type="entry name" value="P-loop containing nucleotide triphosphate hydrolases"/>
    <property type="match status" value="1"/>
</dbReference>
<dbReference type="EMBL" id="MIKG01000024">
    <property type="protein sequence ID" value="RAO73405.1"/>
    <property type="molecule type" value="Genomic_DNA"/>
</dbReference>
<feature type="repeat" description="ANK" evidence="2">
    <location>
        <begin position="933"/>
        <end position="965"/>
    </location>
</feature>
<dbReference type="GO" id="GO:0003824">
    <property type="term" value="F:catalytic activity"/>
    <property type="evidence" value="ECO:0007669"/>
    <property type="project" value="InterPro"/>
</dbReference>
<dbReference type="InterPro" id="IPR027417">
    <property type="entry name" value="P-loop_NTPase"/>
</dbReference>
<feature type="repeat" description="ANK" evidence="2">
    <location>
        <begin position="999"/>
        <end position="1031"/>
    </location>
</feature>
<dbReference type="Pfam" id="PF12796">
    <property type="entry name" value="Ank_2"/>
    <property type="match status" value="2"/>
</dbReference>
<dbReference type="AlphaFoldDB" id="A0A364LC51"/>
<evidence type="ECO:0000259" key="4">
    <source>
        <dbReference type="Pfam" id="PF01048"/>
    </source>
</evidence>
<feature type="domain" description="Nephrocystin 3-like N-terminal" evidence="5">
    <location>
        <begin position="395"/>
        <end position="556"/>
    </location>
</feature>
<evidence type="ECO:0000313" key="7">
    <source>
        <dbReference type="Proteomes" id="UP000249363"/>
    </source>
</evidence>
<dbReference type="Gene3D" id="1.25.40.20">
    <property type="entry name" value="Ankyrin repeat-containing domain"/>
    <property type="match status" value="1"/>
</dbReference>
<dbReference type="Pfam" id="PF13637">
    <property type="entry name" value="Ank_4"/>
    <property type="match status" value="1"/>
</dbReference>
<dbReference type="InterPro" id="IPR000845">
    <property type="entry name" value="Nucleoside_phosphorylase_d"/>
</dbReference>
<dbReference type="InterPro" id="IPR053137">
    <property type="entry name" value="NLR-like"/>
</dbReference>
<accession>A0A364LC51</accession>
<evidence type="ECO:0000313" key="6">
    <source>
        <dbReference type="EMBL" id="RAO73405.1"/>
    </source>
</evidence>
<dbReference type="SUPFAM" id="SSF53167">
    <property type="entry name" value="Purine and uridine phosphorylases"/>
    <property type="match status" value="1"/>
</dbReference>
<dbReference type="Gene3D" id="3.40.50.1580">
    <property type="entry name" value="Nucleoside phosphorylase domain"/>
    <property type="match status" value="1"/>
</dbReference>
<feature type="repeat" description="ANK" evidence="2">
    <location>
        <begin position="900"/>
        <end position="932"/>
    </location>
</feature>
<feature type="repeat" description="ANK" evidence="2">
    <location>
        <begin position="966"/>
        <end position="998"/>
    </location>
</feature>
<comment type="caution">
    <text evidence="6">The sequence shown here is derived from an EMBL/GenBank/DDBJ whole genome shotgun (WGS) entry which is preliminary data.</text>
</comment>